<dbReference type="Proteomes" id="UP000815677">
    <property type="component" value="Unassembled WGS sequence"/>
</dbReference>
<evidence type="ECO:0000313" key="3">
    <source>
        <dbReference type="Proteomes" id="UP000815677"/>
    </source>
</evidence>
<evidence type="ECO:0000256" key="1">
    <source>
        <dbReference type="SAM" id="MobiDB-lite"/>
    </source>
</evidence>
<keyword evidence="3" id="KW-1185">Reference proteome</keyword>
<dbReference type="InterPro" id="IPR018822">
    <property type="entry name" value="UPF0646"/>
</dbReference>
<reference evidence="2" key="1">
    <citation type="submission" date="2014-09" db="EMBL/GenBank/DDBJ databases">
        <title>Genome sequence of the luminous mushroom Mycena chlorophos for searching fungal bioluminescence genes.</title>
        <authorList>
            <person name="Tanaka Y."/>
            <person name="Kasuga D."/>
            <person name="Oba Y."/>
            <person name="Hase S."/>
            <person name="Sato K."/>
            <person name="Oba Y."/>
            <person name="Sakakibara Y."/>
        </authorList>
    </citation>
    <scope>NUCLEOTIDE SEQUENCE</scope>
</reference>
<feature type="compositionally biased region" description="Acidic residues" evidence="1">
    <location>
        <begin position="19"/>
        <end position="34"/>
    </location>
</feature>
<feature type="compositionally biased region" description="Acidic residues" evidence="1">
    <location>
        <begin position="485"/>
        <end position="501"/>
    </location>
</feature>
<accession>A0ABQ0LM72</accession>
<dbReference type="Pfam" id="PF10336">
    <property type="entry name" value="DUF2420"/>
    <property type="match status" value="1"/>
</dbReference>
<feature type="compositionally biased region" description="Low complexity" evidence="1">
    <location>
        <begin position="98"/>
        <end position="110"/>
    </location>
</feature>
<feature type="compositionally biased region" description="Acidic residues" evidence="1">
    <location>
        <begin position="459"/>
        <end position="474"/>
    </location>
</feature>
<feature type="compositionally biased region" description="Acidic residues" evidence="1">
    <location>
        <begin position="560"/>
        <end position="586"/>
    </location>
</feature>
<feature type="compositionally biased region" description="Polar residues" evidence="1">
    <location>
        <begin position="587"/>
        <end position="600"/>
    </location>
</feature>
<sequence length="632" mass="68873">MEDDQNHFSDHESTQSVEVDMEGEYTEGNEYEMADEELYEEMSADFVDIEVLEPLQDATLLPAEPDHAFVVEPIPDKASFVPSPLPLADAELPDASVQPSAEPEQEAPPLVVEVPAAVVGEPTTSTEAVESTLTDQPTTEPLLEQSVDDSNESAPLEVGSDQAPVDEIEQSAPAPEPLPVPEPDVHVVVVDSFPDPAAEERAVDVEEVVSQLQQDEEQWAAVDDEVQEEQWGSLDGHEISEGVYIDPPPAIFMAFKAADCPDVCLFNQPTSSRSPSPGHADTQHQVFELLLHQLPTLYYEPLVSVFAALRQEDYLARIPQLAESELVLDAYDLQLTISEDNIYAREVSLHDLNVLHDASNISGPLRLRLNPVSPRFIVRYHALQAHIARLTTADVDAEEQEPLPGDSEPQVQETVEDQHSQEADDAASLQPTVHVELNEDGTDSQPAEAASTALLPEREESEQETVDDVDEEPQVDVHETHGENPEQDGVDDAVEEVEPPEAVELSTTGTEPEAPPRASSPQVEHDSQAGPSNSSTIPPEEEDAPAANDDSADASHDVSYVEEEEEEWDEGGEGDPDTTWDADAEQETLSTQSSVTMSSKGSKRSIDEVETEDDELDPSLPGSPGSKRTRVD</sequence>
<evidence type="ECO:0000313" key="2">
    <source>
        <dbReference type="EMBL" id="GAT52126.1"/>
    </source>
</evidence>
<organism evidence="2 3">
    <name type="scientific">Mycena chlorophos</name>
    <name type="common">Agaric fungus</name>
    <name type="synonym">Agaricus chlorophos</name>
    <dbReference type="NCBI Taxonomy" id="658473"/>
    <lineage>
        <taxon>Eukaryota</taxon>
        <taxon>Fungi</taxon>
        <taxon>Dikarya</taxon>
        <taxon>Basidiomycota</taxon>
        <taxon>Agaricomycotina</taxon>
        <taxon>Agaricomycetes</taxon>
        <taxon>Agaricomycetidae</taxon>
        <taxon>Agaricales</taxon>
        <taxon>Marasmiineae</taxon>
        <taxon>Mycenaceae</taxon>
        <taxon>Mycena</taxon>
    </lineage>
</organism>
<feature type="compositionally biased region" description="Basic and acidic residues" evidence="1">
    <location>
        <begin position="1"/>
        <end position="13"/>
    </location>
</feature>
<feature type="compositionally biased region" description="Polar residues" evidence="1">
    <location>
        <begin position="123"/>
        <end position="139"/>
    </location>
</feature>
<feature type="region of interest" description="Disordered" evidence="1">
    <location>
        <begin position="85"/>
        <end position="110"/>
    </location>
</feature>
<proteinExistence type="predicted"/>
<feature type="region of interest" description="Disordered" evidence="1">
    <location>
        <begin position="1"/>
        <end position="34"/>
    </location>
</feature>
<feature type="compositionally biased region" description="Acidic residues" evidence="1">
    <location>
        <begin position="608"/>
        <end position="617"/>
    </location>
</feature>
<feature type="region of interest" description="Disordered" evidence="1">
    <location>
        <begin position="396"/>
        <end position="632"/>
    </location>
</feature>
<dbReference type="EMBL" id="DF847578">
    <property type="protein sequence ID" value="GAT52126.1"/>
    <property type="molecule type" value="Genomic_DNA"/>
</dbReference>
<name>A0ABQ0LM72_MYCCL</name>
<feature type="region of interest" description="Disordered" evidence="1">
    <location>
        <begin position="122"/>
        <end position="164"/>
    </location>
</feature>
<feature type="compositionally biased region" description="Basic and acidic residues" evidence="1">
    <location>
        <begin position="475"/>
        <end position="484"/>
    </location>
</feature>
<gene>
    <name evidence="2" type="ORF">MCHLO_09207</name>
</gene>
<protein>
    <submittedName>
        <fullName evidence="2">Uncharacterized protein</fullName>
    </submittedName>
</protein>